<dbReference type="Gene3D" id="3.30.60.10">
    <property type="entry name" value="Endochitinase-like"/>
    <property type="match status" value="1"/>
</dbReference>
<dbReference type="PROSITE" id="PS51910">
    <property type="entry name" value="GH18_2"/>
    <property type="match status" value="1"/>
</dbReference>
<evidence type="ECO:0000256" key="5">
    <source>
        <dbReference type="PROSITE-ProRule" id="PRU00261"/>
    </source>
</evidence>
<comment type="caution">
    <text evidence="5">Lacks conserved residue(s) required for the propagation of feature annotation.</text>
</comment>
<dbReference type="GO" id="GO:0008061">
    <property type="term" value="F:chitin binding"/>
    <property type="evidence" value="ECO:0007669"/>
    <property type="project" value="UniProtKB-UniRule"/>
</dbReference>
<evidence type="ECO:0000256" key="1">
    <source>
        <dbReference type="ARBA" id="ARBA00008682"/>
    </source>
</evidence>
<dbReference type="GO" id="GO:0008843">
    <property type="term" value="F:endochitinase activity"/>
    <property type="evidence" value="ECO:0007669"/>
    <property type="project" value="UniProtKB-EC"/>
</dbReference>
<name>A0AAD4PTA3_9EURO</name>
<evidence type="ECO:0000313" key="9">
    <source>
        <dbReference type="Proteomes" id="UP001201262"/>
    </source>
</evidence>
<dbReference type="EC" id="3.2.1.14" evidence="2"/>
<evidence type="ECO:0000259" key="6">
    <source>
        <dbReference type="PROSITE" id="PS50941"/>
    </source>
</evidence>
<dbReference type="PANTHER" id="PTHR11177">
    <property type="entry name" value="CHITINASE"/>
    <property type="match status" value="1"/>
</dbReference>
<dbReference type="InterPro" id="IPR017853">
    <property type="entry name" value="GH"/>
</dbReference>
<dbReference type="PROSITE" id="PS00026">
    <property type="entry name" value="CHIT_BIND_I_1"/>
    <property type="match status" value="1"/>
</dbReference>
<reference evidence="8" key="1">
    <citation type="submission" date="2021-12" db="EMBL/GenBank/DDBJ databases">
        <title>Convergent genome expansion in fungi linked to evolution of root-endophyte symbiosis.</title>
        <authorList>
            <consortium name="DOE Joint Genome Institute"/>
            <person name="Ke Y.-H."/>
            <person name="Bonito G."/>
            <person name="Liao H.-L."/>
            <person name="Looney B."/>
            <person name="Rojas-Flechas A."/>
            <person name="Nash J."/>
            <person name="Hameed K."/>
            <person name="Schadt C."/>
            <person name="Martin F."/>
            <person name="Crous P.W."/>
            <person name="Miettinen O."/>
            <person name="Magnuson J.K."/>
            <person name="Labbe J."/>
            <person name="Jacobson D."/>
            <person name="Doktycz M.J."/>
            <person name="Veneault-Fourrey C."/>
            <person name="Kuo A."/>
            <person name="Mondo S."/>
            <person name="Calhoun S."/>
            <person name="Riley R."/>
            <person name="Ohm R."/>
            <person name="LaButti K."/>
            <person name="Andreopoulos B."/>
            <person name="Pangilinan J."/>
            <person name="Nolan M."/>
            <person name="Tritt A."/>
            <person name="Clum A."/>
            <person name="Lipzen A."/>
            <person name="Daum C."/>
            <person name="Barry K."/>
            <person name="Grigoriev I.V."/>
            <person name="Vilgalys R."/>
        </authorList>
    </citation>
    <scope>NUCLEOTIDE SEQUENCE</scope>
    <source>
        <strain evidence="8">PMI_201</strain>
    </source>
</reference>
<dbReference type="Pfam" id="PF00704">
    <property type="entry name" value="Glyco_hydro_18"/>
    <property type="match status" value="1"/>
</dbReference>
<keyword evidence="5" id="KW-1015">Disulfide bond</keyword>
<dbReference type="InterPro" id="IPR036861">
    <property type="entry name" value="Endochitinase-like_sf"/>
</dbReference>
<organism evidence="8 9">
    <name type="scientific">Talaromyces proteolyticus</name>
    <dbReference type="NCBI Taxonomy" id="1131652"/>
    <lineage>
        <taxon>Eukaryota</taxon>
        <taxon>Fungi</taxon>
        <taxon>Dikarya</taxon>
        <taxon>Ascomycota</taxon>
        <taxon>Pezizomycotina</taxon>
        <taxon>Eurotiomycetes</taxon>
        <taxon>Eurotiomycetidae</taxon>
        <taxon>Eurotiales</taxon>
        <taxon>Trichocomaceae</taxon>
        <taxon>Talaromyces</taxon>
        <taxon>Talaromyces sect. Bacilispori</taxon>
    </lineage>
</organism>
<evidence type="ECO:0000313" key="8">
    <source>
        <dbReference type="EMBL" id="KAH8690531.1"/>
    </source>
</evidence>
<dbReference type="PANTHER" id="PTHR11177:SF333">
    <property type="entry name" value="CHITINASE"/>
    <property type="match status" value="1"/>
</dbReference>
<dbReference type="EMBL" id="JAJTJA010000013">
    <property type="protein sequence ID" value="KAH8690531.1"/>
    <property type="molecule type" value="Genomic_DNA"/>
</dbReference>
<keyword evidence="4" id="KW-0843">Virulence</keyword>
<feature type="disulfide bond" evidence="5">
    <location>
        <begin position="18"/>
        <end position="32"/>
    </location>
</feature>
<dbReference type="InterPro" id="IPR018371">
    <property type="entry name" value="Chitin-binding_1_CS"/>
</dbReference>
<feature type="disulfide bond" evidence="5">
    <location>
        <begin position="36"/>
        <end position="40"/>
    </location>
</feature>
<protein>
    <recommendedName>
        <fullName evidence="2">chitinase</fullName>
        <ecNumber evidence="2">3.2.1.14</ecNumber>
    </recommendedName>
</protein>
<keyword evidence="3 5" id="KW-0147">Chitin-binding</keyword>
<dbReference type="RefSeq" id="XP_046066727.1">
    <property type="nucleotide sequence ID" value="XM_046212144.1"/>
</dbReference>
<feature type="domain" description="Chitin-binding type-1" evidence="6">
    <location>
        <begin position="9"/>
        <end position="42"/>
    </location>
</feature>
<accession>A0AAD4PTA3</accession>
<feature type="disulfide bond" evidence="5">
    <location>
        <begin position="13"/>
        <end position="25"/>
    </location>
</feature>
<dbReference type="GO" id="GO:0005975">
    <property type="term" value="P:carbohydrate metabolic process"/>
    <property type="evidence" value="ECO:0007669"/>
    <property type="project" value="InterPro"/>
</dbReference>
<proteinExistence type="inferred from homology"/>
<evidence type="ECO:0000256" key="2">
    <source>
        <dbReference type="ARBA" id="ARBA00012729"/>
    </source>
</evidence>
<dbReference type="InterPro" id="IPR050314">
    <property type="entry name" value="Glycosyl_Hydrlase_18"/>
</dbReference>
<dbReference type="SMART" id="SM00636">
    <property type="entry name" value="Glyco_18"/>
    <property type="match status" value="1"/>
</dbReference>
<dbReference type="InterPro" id="IPR011583">
    <property type="entry name" value="Chitinase_II/V-like_cat"/>
</dbReference>
<comment type="similarity">
    <text evidence="1">Belongs to the glycosyl hydrolase 18 family. Chitinase class V subfamily.</text>
</comment>
<dbReference type="SUPFAM" id="SSF51445">
    <property type="entry name" value="(Trans)glycosidases"/>
    <property type="match status" value="1"/>
</dbReference>
<dbReference type="Gene3D" id="3.10.50.10">
    <property type="match status" value="1"/>
</dbReference>
<sequence>MNAVNAPPGQELCSQGMCCSRYGFCGTERDYCGLGCQSNCKQAVPKIATNCPGAMNRSIAYYESWASHRVCNKYMPSDIDPTPYTHINFAFALIDKDGKVMLSLSNDTILFDQLKDMRTKSISNLHIWISVGGYAVGAAPFSKLAATQQGRSTFIDSVCQFMDKYGFEGMDLDWEYPSAIDMGGSTADTANLVSLAKEYRDKCKNKGLSVTVPGGTFYMKGFDLKGLEPHVDWLNLMTYDLHGSWEKPTTAQPHTNLSDIQQSLQLVWNAGVSPEKVTLGLADYGKTYRLTSASCTKPGCAATGPGDPGPCSNEAGSLHNAEIDTILKNNSNIKPVLDKQAAVKYFAWDTTQWVSYDDNETWMLKKQYGADKCLGGTLAWAVDMKTISQNGVISTD</sequence>
<feature type="domain" description="GH18" evidence="7">
    <location>
        <begin position="56"/>
        <end position="396"/>
    </location>
</feature>
<dbReference type="Proteomes" id="UP001201262">
    <property type="component" value="Unassembled WGS sequence"/>
</dbReference>
<dbReference type="SUPFAM" id="SSF57016">
    <property type="entry name" value="Plant lectins/antimicrobial peptides"/>
    <property type="match status" value="1"/>
</dbReference>
<comment type="caution">
    <text evidence="8">The sequence shown here is derived from an EMBL/GenBank/DDBJ whole genome shotgun (WGS) entry which is preliminary data.</text>
</comment>
<dbReference type="Pfam" id="PF00187">
    <property type="entry name" value="Chitin_bind_1"/>
    <property type="match status" value="1"/>
</dbReference>
<dbReference type="AlphaFoldDB" id="A0AAD4PTA3"/>
<gene>
    <name evidence="8" type="ORF">BGW36DRAFT_306386</name>
</gene>
<dbReference type="PROSITE" id="PS50941">
    <property type="entry name" value="CHIT_BIND_I_2"/>
    <property type="match status" value="1"/>
</dbReference>
<dbReference type="InterPro" id="IPR029070">
    <property type="entry name" value="Chitinase_insertion_sf"/>
</dbReference>
<dbReference type="CDD" id="cd00035">
    <property type="entry name" value="ChtBD1"/>
    <property type="match status" value="1"/>
</dbReference>
<keyword evidence="9" id="KW-1185">Reference proteome</keyword>
<dbReference type="SUPFAM" id="SSF54556">
    <property type="entry name" value="Chitinase insertion domain"/>
    <property type="match status" value="1"/>
</dbReference>
<dbReference type="InterPro" id="IPR001002">
    <property type="entry name" value="Chitin-bd_1"/>
</dbReference>
<dbReference type="GeneID" id="70242431"/>
<evidence type="ECO:0000259" key="7">
    <source>
        <dbReference type="PROSITE" id="PS51910"/>
    </source>
</evidence>
<evidence type="ECO:0000256" key="4">
    <source>
        <dbReference type="ARBA" id="ARBA00023026"/>
    </source>
</evidence>
<dbReference type="SMART" id="SM00270">
    <property type="entry name" value="ChtBD1"/>
    <property type="match status" value="1"/>
</dbReference>
<dbReference type="Gene3D" id="3.20.20.80">
    <property type="entry name" value="Glycosidases"/>
    <property type="match status" value="1"/>
</dbReference>
<evidence type="ECO:0000256" key="3">
    <source>
        <dbReference type="ARBA" id="ARBA00022669"/>
    </source>
</evidence>
<dbReference type="InterPro" id="IPR001223">
    <property type="entry name" value="Glyco_hydro18_cat"/>
</dbReference>